<evidence type="ECO:0000256" key="1">
    <source>
        <dbReference type="ARBA" id="ARBA00022500"/>
    </source>
</evidence>
<dbReference type="InterPro" id="IPR028976">
    <property type="entry name" value="CheC-like_sf"/>
</dbReference>
<dbReference type="OrthoDB" id="274823at2"/>
<dbReference type="GO" id="GO:0006935">
    <property type="term" value="P:chemotaxis"/>
    <property type="evidence" value="ECO:0007669"/>
    <property type="project" value="UniProtKB-KW"/>
</dbReference>
<protein>
    <submittedName>
        <fullName evidence="2">Chemotaxis protein</fullName>
    </submittedName>
</protein>
<keyword evidence="1" id="KW-0145">Chemotaxis</keyword>
<evidence type="ECO:0000313" key="2">
    <source>
        <dbReference type="EMBL" id="AWK87421.1"/>
    </source>
</evidence>
<proteinExistence type="predicted"/>
<organism evidence="2 3">
    <name type="scientific">Azospirillum thermophilum</name>
    <dbReference type="NCBI Taxonomy" id="2202148"/>
    <lineage>
        <taxon>Bacteria</taxon>
        <taxon>Pseudomonadati</taxon>
        <taxon>Pseudomonadota</taxon>
        <taxon>Alphaproteobacteria</taxon>
        <taxon>Rhodospirillales</taxon>
        <taxon>Azospirillaceae</taxon>
        <taxon>Azospirillum</taxon>
    </lineage>
</organism>
<gene>
    <name evidence="2" type="ORF">DEW08_15395</name>
</gene>
<dbReference type="KEGG" id="azz:DEW08_15395"/>
<keyword evidence="3" id="KW-1185">Reference proteome</keyword>
<dbReference type="Gene3D" id="3.40.1550.10">
    <property type="entry name" value="CheC-like"/>
    <property type="match status" value="1"/>
</dbReference>
<dbReference type="EMBL" id="CP029353">
    <property type="protein sequence ID" value="AWK87421.1"/>
    <property type="molecule type" value="Genomic_DNA"/>
</dbReference>
<dbReference type="CDD" id="cd17910">
    <property type="entry name" value="CheC_ClassII"/>
    <property type="match status" value="1"/>
</dbReference>
<dbReference type="RefSeq" id="WP_109328559.1">
    <property type="nucleotide sequence ID" value="NZ_CP029353.1"/>
</dbReference>
<sequence>MAEPGLFHLTDDEADAIGELFNIGMGEATASVGAVLGEEVVLSVPAFAVSSRRRIASELEPEVASGDAARICAVRGAFSGPFTGEAMLLFPERGTMALASRLVPVDPAADAPGEMEQDVLTEIGNILMNGCLASLSNLVEGEIAGTLAVYDSGPARSFIGTDDTPVLFVRIDIALAAGDARGHALFLLDITSLDAFRQAIRRSLSNL</sequence>
<evidence type="ECO:0000313" key="3">
    <source>
        <dbReference type="Proteomes" id="UP000245629"/>
    </source>
</evidence>
<dbReference type="AlphaFoldDB" id="A0A2S2CSD3"/>
<dbReference type="SUPFAM" id="SSF103039">
    <property type="entry name" value="CheC-like"/>
    <property type="match status" value="1"/>
</dbReference>
<accession>A0A2S2CSD3</accession>
<dbReference type="Proteomes" id="UP000245629">
    <property type="component" value="Chromosome 2"/>
</dbReference>
<reference evidence="3" key="1">
    <citation type="submission" date="2018-05" db="EMBL/GenBank/DDBJ databases">
        <title>Azospirillum thermophila sp. nov., a novel isolated from hot spring.</title>
        <authorList>
            <person name="Zhao Z."/>
        </authorList>
    </citation>
    <scope>NUCLEOTIDE SEQUENCE [LARGE SCALE GENOMIC DNA]</scope>
    <source>
        <strain evidence="3">CFH 70021</strain>
    </source>
</reference>
<name>A0A2S2CSD3_9PROT</name>